<gene>
    <name evidence="2" type="ORF">RMAR00112_LOCUS29303</name>
</gene>
<dbReference type="InterPro" id="IPR010298">
    <property type="entry name" value="YacP-like"/>
</dbReference>
<dbReference type="PANTHER" id="PTHR34547">
    <property type="entry name" value="YACP-LIKE NYN DOMAIN PROTEIN"/>
    <property type="match status" value="1"/>
</dbReference>
<reference evidence="2" key="1">
    <citation type="submission" date="2021-01" db="EMBL/GenBank/DDBJ databases">
        <authorList>
            <person name="Corre E."/>
            <person name="Pelletier E."/>
            <person name="Niang G."/>
            <person name="Scheremetjew M."/>
            <person name="Finn R."/>
            <person name="Kale V."/>
            <person name="Holt S."/>
            <person name="Cochrane G."/>
            <person name="Meng A."/>
            <person name="Brown T."/>
            <person name="Cohen L."/>
        </authorList>
    </citation>
    <scope>NUCLEOTIDE SEQUENCE</scope>
    <source>
        <strain evidence="2">CCMP 769</strain>
    </source>
</reference>
<accession>A0A7S3EL00</accession>
<protein>
    <submittedName>
        <fullName evidence="2">Uncharacterized protein</fullName>
    </submittedName>
</protein>
<sequence>MAFLSSPKLEPGALKSRSRCGHRRVTVVCGKKLAQSGGNKQDDGGDKKGAPRVDANSSLGLKRQLWLVRENGKRASGGSSPVMRTSFRKKKEKTKATGKSALANGEIVDVPDGKYNKNSSPILFIDGYNVIGYWPKLKKKRDKNDLPGARKLLNEEVSLYSGLRGWECVIVYDAMQSERKGLHIQVEDNITVVFTGNDTADSYIEFRTKECAEENIRQVCLQEYLSSLIRKCPNP</sequence>
<feature type="region of interest" description="Disordered" evidence="1">
    <location>
        <begin position="1"/>
        <end position="55"/>
    </location>
</feature>
<dbReference type="EMBL" id="HBHW01038186">
    <property type="protein sequence ID" value="CAE0061237.1"/>
    <property type="molecule type" value="Transcribed_RNA"/>
</dbReference>
<dbReference type="PANTHER" id="PTHR34547:SF1">
    <property type="entry name" value="YACP-LIKE NYN DOMAIN PROTEIN"/>
    <property type="match status" value="1"/>
</dbReference>
<organism evidence="2">
    <name type="scientific">Rhodosorus marinus</name>
    <dbReference type="NCBI Taxonomy" id="101924"/>
    <lineage>
        <taxon>Eukaryota</taxon>
        <taxon>Rhodophyta</taxon>
        <taxon>Stylonematophyceae</taxon>
        <taxon>Stylonematales</taxon>
        <taxon>Stylonemataceae</taxon>
        <taxon>Rhodosorus</taxon>
    </lineage>
</organism>
<name>A0A7S3EL00_9RHOD</name>
<dbReference type="Pfam" id="PF05991">
    <property type="entry name" value="NYN_YacP"/>
    <property type="match status" value="1"/>
</dbReference>
<feature type="compositionally biased region" description="Basic residues" evidence="1">
    <location>
        <begin position="16"/>
        <end position="25"/>
    </location>
</feature>
<feature type="compositionally biased region" description="Basic and acidic residues" evidence="1">
    <location>
        <begin position="40"/>
        <end position="51"/>
    </location>
</feature>
<proteinExistence type="predicted"/>
<evidence type="ECO:0000256" key="1">
    <source>
        <dbReference type="SAM" id="MobiDB-lite"/>
    </source>
</evidence>
<dbReference type="AlphaFoldDB" id="A0A7S3EL00"/>
<feature type="region of interest" description="Disordered" evidence="1">
    <location>
        <begin position="70"/>
        <end position="98"/>
    </location>
</feature>
<evidence type="ECO:0000313" key="2">
    <source>
        <dbReference type="EMBL" id="CAE0061237.1"/>
    </source>
</evidence>